<dbReference type="PROSITE" id="PS01117">
    <property type="entry name" value="HTH_MARR_1"/>
    <property type="match status" value="1"/>
</dbReference>
<reference evidence="5 6" key="1">
    <citation type="submission" date="2019-06" db="EMBL/GenBank/DDBJ databases">
        <title>Sequencing the genomes of 1000 actinobacteria strains.</title>
        <authorList>
            <person name="Klenk H.-P."/>
        </authorList>
    </citation>
    <scope>NUCLEOTIDE SEQUENCE [LARGE SCALE GENOMIC DNA]</scope>
    <source>
        <strain evidence="5 6">DSM 45679</strain>
    </source>
</reference>
<evidence type="ECO:0000259" key="4">
    <source>
        <dbReference type="PROSITE" id="PS50995"/>
    </source>
</evidence>
<keyword evidence="6" id="KW-1185">Reference proteome</keyword>
<comment type="caution">
    <text evidence="5">The sequence shown here is derived from an EMBL/GenBank/DDBJ whole genome shotgun (WGS) entry which is preliminary data.</text>
</comment>
<feature type="domain" description="HTH marR-type" evidence="4">
    <location>
        <begin position="18"/>
        <end position="150"/>
    </location>
</feature>
<protein>
    <submittedName>
        <fullName evidence="5">Transcriptional regulator</fullName>
    </submittedName>
</protein>
<dbReference type="RefSeq" id="WP_211357958.1">
    <property type="nucleotide sequence ID" value="NZ_VFML01000001.1"/>
</dbReference>
<dbReference type="PANTHER" id="PTHR42756:SF1">
    <property type="entry name" value="TRANSCRIPTIONAL REPRESSOR OF EMRAB OPERON"/>
    <property type="match status" value="1"/>
</dbReference>
<dbReference type="PROSITE" id="PS50995">
    <property type="entry name" value="HTH_MARR_2"/>
    <property type="match status" value="1"/>
</dbReference>
<dbReference type="InterPro" id="IPR036390">
    <property type="entry name" value="WH_DNA-bd_sf"/>
</dbReference>
<gene>
    <name evidence="5" type="ORF">FB471_1235</name>
</gene>
<evidence type="ECO:0000256" key="3">
    <source>
        <dbReference type="ARBA" id="ARBA00023163"/>
    </source>
</evidence>
<dbReference type="EMBL" id="VFML01000001">
    <property type="protein sequence ID" value="TQJ01547.1"/>
    <property type="molecule type" value="Genomic_DNA"/>
</dbReference>
<dbReference type="GO" id="GO:0003677">
    <property type="term" value="F:DNA binding"/>
    <property type="evidence" value="ECO:0007669"/>
    <property type="project" value="UniProtKB-KW"/>
</dbReference>
<dbReference type="InterPro" id="IPR036388">
    <property type="entry name" value="WH-like_DNA-bd_sf"/>
</dbReference>
<organism evidence="5 6">
    <name type="scientific">Amycolatopsis cihanbeyliensis</name>
    <dbReference type="NCBI Taxonomy" id="1128664"/>
    <lineage>
        <taxon>Bacteria</taxon>
        <taxon>Bacillati</taxon>
        <taxon>Actinomycetota</taxon>
        <taxon>Actinomycetes</taxon>
        <taxon>Pseudonocardiales</taxon>
        <taxon>Pseudonocardiaceae</taxon>
        <taxon>Amycolatopsis</taxon>
    </lineage>
</organism>
<keyword evidence="2" id="KW-0238">DNA-binding</keyword>
<dbReference type="Proteomes" id="UP000320876">
    <property type="component" value="Unassembled WGS sequence"/>
</dbReference>
<dbReference type="GO" id="GO:0003700">
    <property type="term" value="F:DNA-binding transcription factor activity"/>
    <property type="evidence" value="ECO:0007669"/>
    <property type="project" value="InterPro"/>
</dbReference>
<dbReference type="InterPro" id="IPR023187">
    <property type="entry name" value="Tscrpt_reg_MarR-type_CS"/>
</dbReference>
<sequence length="155" mass="16948">MPEPAAPGSEASAPEWLTQSVAPKLHLTAKASRQFFEQLLAEQGASFAMWTVLATLTVKGPMIQRELAARLSIEGPTLTRHLESMVGRGLVSRTRTDTDRRSSLVELTEDGRRMYERLASVATGANEAMLSGVSPTDVQRFGQVLDRILANVARR</sequence>
<dbReference type="SMART" id="SM00347">
    <property type="entry name" value="HTH_MARR"/>
    <property type="match status" value="1"/>
</dbReference>
<proteinExistence type="predicted"/>
<evidence type="ECO:0000313" key="6">
    <source>
        <dbReference type="Proteomes" id="UP000320876"/>
    </source>
</evidence>
<name>A0A542DEP6_AMYCI</name>
<evidence type="ECO:0000256" key="1">
    <source>
        <dbReference type="ARBA" id="ARBA00023015"/>
    </source>
</evidence>
<evidence type="ECO:0000256" key="2">
    <source>
        <dbReference type="ARBA" id="ARBA00023125"/>
    </source>
</evidence>
<dbReference type="SUPFAM" id="SSF46785">
    <property type="entry name" value="Winged helix' DNA-binding domain"/>
    <property type="match status" value="1"/>
</dbReference>
<evidence type="ECO:0000313" key="5">
    <source>
        <dbReference type="EMBL" id="TQJ01547.1"/>
    </source>
</evidence>
<accession>A0A542DEP6</accession>
<keyword evidence="3" id="KW-0804">Transcription</keyword>
<dbReference type="AlphaFoldDB" id="A0A542DEP6"/>
<dbReference type="Pfam" id="PF01047">
    <property type="entry name" value="MarR"/>
    <property type="match status" value="1"/>
</dbReference>
<dbReference type="PRINTS" id="PR00598">
    <property type="entry name" value="HTHMARR"/>
</dbReference>
<keyword evidence="1" id="KW-0805">Transcription regulation</keyword>
<dbReference type="PANTHER" id="PTHR42756">
    <property type="entry name" value="TRANSCRIPTIONAL REGULATOR, MARR"/>
    <property type="match status" value="1"/>
</dbReference>
<dbReference type="InterPro" id="IPR000835">
    <property type="entry name" value="HTH_MarR-typ"/>
</dbReference>
<dbReference type="Gene3D" id="1.10.10.10">
    <property type="entry name" value="Winged helix-like DNA-binding domain superfamily/Winged helix DNA-binding domain"/>
    <property type="match status" value="1"/>
</dbReference>